<dbReference type="Proteomes" id="UP000030008">
    <property type="component" value="Unassembled WGS sequence"/>
</dbReference>
<dbReference type="InterPro" id="IPR029039">
    <property type="entry name" value="Flavoprotein-like_sf"/>
</dbReference>
<comment type="caution">
    <text evidence="4">The sequence shown here is derived from an EMBL/GenBank/DDBJ whole genome shotgun (WGS) entry which is preliminary data.</text>
</comment>
<evidence type="ECO:0000256" key="1">
    <source>
        <dbReference type="ARBA" id="ARBA00022630"/>
    </source>
</evidence>
<sequence length="178" mass="20286">MNILVINGSPHVKGTSALLMEEFIRGAQEKGHEIHVFHAAREDVHPCIACDTCRKTGNGCVFKDGMEKLNPMLADAELVVFVTPLYYFGMSAQIKAVFDRFYANNAALREQQKKTIVLATCGDTEDWTFDALKHHFEDAFRYMRWTCIGNVYALGMYVREDMEQSDYPKEAYELGRSL</sequence>
<dbReference type="AlphaFoldDB" id="A0A099IAC6"/>
<feature type="domain" description="NADPH-dependent FMN reductase-like" evidence="3">
    <location>
        <begin position="1"/>
        <end position="155"/>
    </location>
</feature>
<dbReference type="InterPro" id="IPR051796">
    <property type="entry name" value="ISF_SsuE-like"/>
</dbReference>
<dbReference type="RefSeq" id="WP_044904018.1">
    <property type="nucleotide sequence ID" value="NZ_JQIF01000014.1"/>
</dbReference>
<dbReference type="GO" id="GO:0016491">
    <property type="term" value="F:oxidoreductase activity"/>
    <property type="evidence" value="ECO:0007669"/>
    <property type="project" value="InterPro"/>
</dbReference>
<proteinExistence type="predicted"/>
<evidence type="ECO:0000313" key="5">
    <source>
        <dbReference type="Proteomes" id="UP000030008"/>
    </source>
</evidence>
<keyword evidence="1" id="KW-0285">Flavoprotein</keyword>
<dbReference type="InterPro" id="IPR005025">
    <property type="entry name" value="FMN_Rdtase-like_dom"/>
</dbReference>
<dbReference type="Pfam" id="PF03358">
    <property type="entry name" value="FMN_red"/>
    <property type="match status" value="1"/>
</dbReference>
<accession>A0A099IAC6</accession>
<dbReference type="SUPFAM" id="SSF52218">
    <property type="entry name" value="Flavoproteins"/>
    <property type="match status" value="1"/>
</dbReference>
<dbReference type="Gene3D" id="3.40.50.360">
    <property type="match status" value="1"/>
</dbReference>
<keyword evidence="2" id="KW-0288">FMN</keyword>
<evidence type="ECO:0000256" key="2">
    <source>
        <dbReference type="ARBA" id="ARBA00022643"/>
    </source>
</evidence>
<protein>
    <submittedName>
        <fullName evidence="4">Flavodoxin</fullName>
    </submittedName>
</protein>
<evidence type="ECO:0000313" key="4">
    <source>
        <dbReference type="EMBL" id="KGJ54635.1"/>
    </source>
</evidence>
<dbReference type="EMBL" id="JQIF01000014">
    <property type="protein sequence ID" value="KGJ54635.1"/>
    <property type="molecule type" value="Genomic_DNA"/>
</dbReference>
<reference evidence="4 5" key="1">
    <citation type="submission" date="2014-08" db="EMBL/GenBank/DDBJ databases">
        <title>Clostridium innocuum, an unnegligible vancomycin-resistant pathogen causing extra-intestinal infections.</title>
        <authorList>
            <person name="Feng Y."/>
            <person name="Chiu C.-H."/>
        </authorList>
    </citation>
    <scope>NUCLEOTIDE SEQUENCE [LARGE SCALE GENOMIC DNA]</scope>
    <source>
        <strain evidence="4 5">AN88</strain>
    </source>
</reference>
<evidence type="ECO:0000259" key="3">
    <source>
        <dbReference type="Pfam" id="PF03358"/>
    </source>
</evidence>
<gene>
    <name evidence="4" type="ORF">CIAN88_03155</name>
</gene>
<dbReference type="PANTHER" id="PTHR43278">
    <property type="entry name" value="NAD(P)H-DEPENDENT FMN-CONTAINING OXIDOREDUCTASE YWQN-RELATED"/>
    <property type="match status" value="1"/>
</dbReference>
<organism evidence="4 5">
    <name type="scientific">Clostridium innocuum</name>
    <dbReference type="NCBI Taxonomy" id="1522"/>
    <lineage>
        <taxon>Bacteria</taxon>
        <taxon>Bacillati</taxon>
        <taxon>Bacillota</taxon>
        <taxon>Clostridia</taxon>
        <taxon>Eubacteriales</taxon>
        <taxon>Clostridiaceae</taxon>
        <taxon>Clostridium</taxon>
    </lineage>
</organism>
<dbReference type="PANTHER" id="PTHR43278:SF2">
    <property type="entry name" value="IRON-SULFUR FLAVOPROTEIN"/>
    <property type="match status" value="1"/>
</dbReference>
<name>A0A099IAC6_CLOIN</name>